<dbReference type="SUPFAM" id="SSF52047">
    <property type="entry name" value="RNI-like"/>
    <property type="match status" value="1"/>
</dbReference>
<name>A0A392P5D5_9FABA</name>
<feature type="non-terminal residue" evidence="1">
    <location>
        <position position="161"/>
    </location>
</feature>
<protein>
    <submittedName>
        <fullName evidence="1">F-box/LRR-repeat protein</fullName>
    </submittedName>
</protein>
<sequence length="161" mass="18270">MFSISNTDLFLIADCFPLLEELDLSNPTKLNLVDRNRNFLQGVEALSLALSKLRKINLSHHHYMNNRLLFHLFNNCKFLQEAIVFNCDHITIDGIARAICQRPTLTSLSVPRSFEQSRNRVIVRSITPHFITSLVSLKGLTSLDLTSLNISDELLSSIAME</sequence>
<dbReference type="Gene3D" id="3.80.10.10">
    <property type="entry name" value="Ribonuclease Inhibitor"/>
    <property type="match status" value="1"/>
</dbReference>
<evidence type="ECO:0000313" key="2">
    <source>
        <dbReference type="Proteomes" id="UP000265520"/>
    </source>
</evidence>
<reference evidence="1 2" key="1">
    <citation type="journal article" date="2018" name="Front. Plant Sci.">
        <title>Red Clover (Trifolium pratense) and Zigzag Clover (T. medium) - A Picture of Genomic Similarities and Differences.</title>
        <authorList>
            <person name="Dluhosova J."/>
            <person name="Istvanek J."/>
            <person name="Nedelnik J."/>
            <person name="Repkova J."/>
        </authorList>
    </citation>
    <scope>NUCLEOTIDE SEQUENCE [LARGE SCALE GENOMIC DNA]</scope>
    <source>
        <strain evidence="2">cv. 10/8</strain>
        <tissue evidence="1">Leaf</tissue>
    </source>
</reference>
<dbReference type="GO" id="GO:0019005">
    <property type="term" value="C:SCF ubiquitin ligase complex"/>
    <property type="evidence" value="ECO:0007669"/>
    <property type="project" value="TreeGrafter"/>
</dbReference>
<organism evidence="1 2">
    <name type="scientific">Trifolium medium</name>
    <dbReference type="NCBI Taxonomy" id="97028"/>
    <lineage>
        <taxon>Eukaryota</taxon>
        <taxon>Viridiplantae</taxon>
        <taxon>Streptophyta</taxon>
        <taxon>Embryophyta</taxon>
        <taxon>Tracheophyta</taxon>
        <taxon>Spermatophyta</taxon>
        <taxon>Magnoliopsida</taxon>
        <taxon>eudicotyledons</taxon>
        <taxon>Gunneridae</taxon>
        <taxon>Pentapetalae</taxon>
        <taxon>rosids</taxon>
        <taxon>fabids</taxon>
        <taxon>Fabales</taxon>
        <taxon>Fabaceae</taxon>
        <taxon>Papilionoideae</taxon>
        <taxon>50 kb inversion clade</taxon>
        <taxon>NPAAA clade</taxon>
        <taxon>Hologalegina</taxon>
        <taxon>IRL clade</taxon>
        <taxon>Trifolieae</taxon>
        <taxon>Trifolium</taxon>
    </lineage>
</organism>
<dbReference type="PANTHER" id="PTHR13318">
    <property type="entry name" value="PARTNER OF PAIRED, ISOFORM B-RELATED"/>
    <property type="match status" value="1"/>
</dbReference>
<accession>A0A392P5D5</accession>
<evidence type="ECO:0000313" key="1">
    <source>
        <dbReference type="EMBL" id="MCI06045.1"/>
    </source>
</evidence>
<dbReference type="InterPro" id="IPR032675">
    <property type="entry name" value="LRR_dom_sf"/>
</dbReference>
<proteinExistence type="predicted"/>
<dbReference type="Proteomes" id="UP000265520">
    <property type="component" value="Unassembled WGS sequence"/>
</dbReference>
<dbReference type="GO" id="GO:0031146">
    <property type="term" value="P:SCF-dependent proteasomal ubiquitin-dependent protein catabolic process"/>
    <property type="evidence" value="ECO:0007669"/>
    <property type="project" value="TreeGrafter"/>
</dbReference>
<dbReference type="PANTHER" id="PTHR13318:SF106">
    <property type="entry name" value="F-BOX_LRR-REPEAT PROTEIN 2"/>
    <property type="match status" value="1"/>
</dbReference>
<dbReference type="EMBL" id="LXQA010060537">
    <property type="protein sequence ID" value="MCI06045.1"/>
    <property type="molecule type" value="Genomic_DNA"/>
</dbReference>
<comment type="caution">
    <text evidence="1">The sequence shown here is derived from an EMBL/GenBank/DDBJ whole genome shotgun (WGS) entry which is preliminary data.</text>
</comment>
<dbReference type="AlphaFoldDB" id="A0A392P5D5"/>
<keyword evidence="2" id="KW-1185">Reference proteome</keyword>